<organism evidence="2 3">
    <name type="scientific">Nocardioides jejuensis</name>
    <dbReference type="NCBI Taxonomy" id="2502782"/>
    <lineage>
        <taxon>Bacteria</taxon>
        <taxon>Bacillati</taxon>
        <taxon>Actinomycetota</taxon>
        <taxon>Actinomycetes</taxon>
        <taxon>Propionibacteriales</taxon>
        <taxon>Nocardioidaceae</taxon>
        <taxon>Nocardioides</taxon>
    </lineage>
</organism>
<reference evidence="2 3" key="1">
    <citation type="submission" date="2019-03" db="EMBL/GenBank/DDBJ databases">
        <authorList>
            <person name="Kim M.K.M."/>
        </authorList>
    </citation>
    <scope>NUCLEOTIDE SEQUENCE [LARGE SCALE GENOMIC DNA]</scope>
    <source>
        <strain evidence="2 3">18JY15-6</strain>
    </source>
</reference>
<dbReference type="EMBL" id="SJZJ01000001">
    <property type="protein sequence ID" value="TCJ31171.1"/>
    <property type="molecule type" value="Genomic_DNA"/>
</dbReference>
<keyword evidence="1" id="KW-1133">Transmembrane helix</keyword>
<proteinExistence type="predicted"/>
<keyword evidence="1" id="KW-0472">Membrane</keyword>
<evidence type="ECO:0000313" key="2">
    <source>
        <dbReference type="EMBL" id="TCJ31171.1"/>
    </source>
</evidence>
<dbReference type="AlphaFoldDB" id="A0A4R1CJC3"/>
<dbReference type="RefSeq" id="WP_131581044.1">
    <property type="nucleotide sequence ID" value="NZ_SJZJ01000001.1"/>
</dbReference>
<gene>
    <name evidence="2" type="ORF">EPD65_00955</name>
</gene>
<protein>
    <submittedName>
        <fullName evidence="2">Uncharacterized protein</fullName>
    </submittedName>
</protein>
<comment type="caution">
    <text evidence="2">The sequence shown here is derived from an EMBL/GenBank/DDBJ whole genome shotgun (WGS) entry which is preliminary data.</text>
</comment>
<name>A0A4R1CJC3_9ACTN</name>
<feature type="transmembrane region" description="Helical" evidence="1">
    <location>
        <begin position="45"/>
        <end position="68"/>
    </location>
</feature>
<dbReference type="Proteomes" id="UP000295453">
    <property type="component" value="Unassembled WGS sequence"/>
</dbReference>
<feature type="transmembrane region" description="Helical" evidence="1">
    <location>
        <begin position="12"/>
        <end position="33"/>
    </location>
</feature>
<sequence>MSIPAENPVAPRPLTVAALVVLLEAVCFFGLAIAQAVTFDSARSALGWTTIAFFALWGLMLAVCGMALRRSRSWARSPIVMAQLVQLGLAYNFATDAHSDRTDHVVAWLLAAVTLVVLVGVFHRKSIHHLAAVEG</sequence>
<evidence type="ECO:0000313" key="3">
    <source>
        <dbReference type="Proteomes" id="UP000295453"/>
    </source>
</evidence>
<keyword evidence="3" id="KW-1185">Reference proteome</keyword>
<accession>A0A4R1CJC3</accession>
<evidence type="ECO:0000256" key="1">
    <source>
        <dbReference type="SAM" id="Phobius"/>
    </source>
</evidence>
<keyword evidence="1" id="KW-0812">Transmembrane</keyword>
<feature type="transmembrane region" description="Helical" evidence="1">
    <location>
        <begin position="105"/>
        <end position="122"/>
    </location>
</feature>
<dbReference type="OrthoDB" id="3827717at2"/>